<organism evidence="1 2">
    <name type="scientific">Panagrolaimus sp. JU765</name>
    <dbReference type="NCBI Taxonomy" id="591449"/>
    <lineage>
        <taxon>Eukaryota</taxon>
        <taxon>Metazoa</taxon>
        <taxon>Ecdysozoa</taxon>
        <taxon>Nematoda</taxon>
        <taxon>Chromadorea</taxon>
        <taxon>Rhabditida</taxon>
        <taxon>Tylenchina</taxon>
        <taxon>Panagrolaimomorpha</taxon>
        <taxon>Panagrolaimoidea</taxon>
        <taxon>Panagrolaimidae</taxon>
        <taxon>Panagrolaimus</taxon>
    </lineage>
</organism>
<evidence type="ECO:0000313" key="1">
    <source>
        <dbReference type="Proteomes" id="UP000887576"/>
    </source>
</evidence>
<protein>
    <submittedName>
        <fullName evidence="2">Alpha-1,6-mannosyl-glycoprotein 2-beta-N-acetylglucosaminyltransferase</fullName>
    </submittedName>
</protein>
<proteinExistence type="predicted"/>
<dbReference type="Proteomes" id="UP000887576">
    <property type="component" value="Unplaced"/>
</dbReference>
<evidence type="ECO:0000313" key="2">
    <source>
        <dbReference type="WBParaSite" id="JU765_v2.g17258.t2"/>
    </source>
</evidence>
<dbReference type="WBParaSite" id="JU765_v2.g17258.t2">
    <property type="protein sequence ID" value="JU765_v2.g17258.t2"/>
    <property type="gene ID" value="JU765_v2.g17258"/>
</dbReference>
<sequence>MMFKRKLSRCLTFIFVISVFCLASLLLSSFPVENRDLPYDYSVLNKTVAAASAKATTLPPADKLNNSKYDDKSIWKDLFQIPEGFEDIVQSFHFLNFHHEVKNEAIFGPVNTSEVVIVVQVHERLEYLKYLISTLKETKGIEKALVVFSHDMNHDEINAEIQKIDFCRVIQIFFPYNIQVIQIFFPYNIQVFANVFPGSDPADCSSNSTKLEALASGCKNYLNHDSYGHYRIPGISQIKHHWWWKMNYVFDGIIRRYNLTSAYVVLLEEDHYVSPDFIHVLQMMAKFRPTICPTCKILTLGIYLKNYKSYLQNIDKFGVNYWFSSKHNMGMAFTYETWEEIRNCSRLFCVYDDYNWDWSLLQISLKCLPEKLRVLFVKSPRVIHIGECGVHTHRCGIRNAAESARELFATHNASLFPTQFSMAEISNRMLKSSKPNGGWGDLRDQELCLVNSFPNNETSACGRILPRIFVVKKFRLLLGKSKAKKSSLKKDIYRFCQCALRRSDM</sequence>
<accession>A0AC34QKG0</accession>
<reference evidence="2" key="1">
    <citation type="submission" date="2022-11" db="UniProtKB">
        <authorList>
            <consortium name="WormBaseParasite"/>
        </authorList>
    </citation>
    <scope>IDENTIFICATION</scope>
</reference>
<name>A0AC34QKG0_9BILA</name>